<keyword evidence="1" id="KW-1133">Transmembrane helix</keyword>
<proteinExistence type="predicted"/>
<evidence type="ECO:0000313" key="2">
    <source>
        <dbReference type="EMBL" id="STY29810.1"/>
    </source>
</evidence>
<dbReference type="EMBL" id="UGPB01000001">
    <property type="protein sequence ID" value="STY29810.1"/>
    <property type="molecule type" value="Genomic_DNA"/>
</dbReference>
<organism evidence="2 3">
    <name type="scientific">Legionella wadsworthii</name>
    <dbReference type="NCBI Taxonomy" id="28088"/>
    <lineage>
        <taxon>Bacteria</taxon>
        <taxon>Pseudomonadati</taxon>
        <taxon>Pseudomonadota</taxon>
        <taxon>Gammaproteobacteria</taxon>
        <taxon>Legionellales</taxon>
        <taxon>Legionellaceae</taxon>
        <taxon>Legionella</taxon>
    </lineage>
</organism>
<feature type="transmembrane region" description="Helical" evidence="1">
    <location>
        <begin position="283"/>
        <end position="301"/>
    </location>
</feature>
<accession>A0A378LTY7</accession>
<gene>
    <name evidence="2" type="ORF">NCTC11532_02012</name>
</gene>
<dbReference type="RefSeq" id="WP_133134432.1">
    <property type="nucleotide sequence ID" value="NZ_CAAAIS010000001.1"/>
</dbReference>
<name>A0A378LTY7_9GAMM</name>
<feature type="transmembrane region" description="Helical" evidence="1">
    <location>
        <begin position="330"/>
        <end position="349"/>
    </location>
</feature>
<evidence type="ECO:0000313" key="3">
    <source>
        <dbReference type="Proteomes" id="UP000255297"/>
    </source>
</evidence>
<feature type="transmembrane region" description="Helical" evidence="1">
    <location>
        <begin position="256"/>
        <end position="276"/>
    </location>
</feature>
<evidence type="ECO:0000256" key="1">
    <source>
        <dbReference type="SAM" id="Phobius"/>
    </source>
</evidence>
<keyword evidence="1" id="KW-0812">Transmembrane</keyword>
<feature type="transmembrane region" description="Helical" evidence="1">
    <location>
        <begin position="67"/>
        <end position="89"/>
    </location>
</feature>
<feature type="transmembrane region" description="Helical" evidence="1">
    <location>
        <begin position="148"/>
        <end position="171"/>
    </location>
</feature>
<dbReference type="OrthoDB" id="581198at2"/>
<protein>
    <submittedName>
        <fullName evidence="2">Protein of uncharacterized function (DUF2029)</fullName>
    </submittedName>
</protein>
<feature type="transmembrane region" description="Helical" evidence="1">
    <location>
        <begin position="101"/>
        <end position="121"/>
    </location>
</feature>
<dbReference type="AlphaFoldDB" id="A0A378LTY7"/>
<reference evidence="2 3" key="1">
    <citation type="submission" date="2018-06" db="EMBL/GenBank/DDBJ databases">
        <authorList>
            <consortium name="Pathogen Informatics"/>
            <person name="Doyle S."/>
        </authorList>
    </citation>
    <scope>NUCLEOTIDE SEQUENCE [LARGE SCALE GENOMIC DNA]</scope>
    <source>
        <strain evidence="2 3">NCTC11532</strain>
    </source>
</reference>
<keyword evidence="3" id="KW-1185">Reference proteome</keyword>
<feature type="transmembrane region" description="Helical" evidence="1">
    <location>
        <begin position="178"/>
        <end position="198"/>
    </location>
</feature>
<feature type="transmembrane region" description="Helical" evidence="1">
    <location>
        <begin position="361"/>
        <end position="378"/>
    </location>
</feature>
<keyword evidence="1" id="KW-0472">Membrane</keyword>
<sequence>MLLVAAIGVHFWVLFVASKFPSVLPFGDLTLYEYWVGRIIVGEPIYGISQQWVYPYLALSPMLLSQWISPINFQINWFILITLMNLFALCKLVDSGKGNPAAFRASWFWILFIALLGPIAIGRIDSFATAAAGLGLASWANNRNTKSIFWFTFGTWLKIWPIAGLIGLFVLKDLRIKVIFGAIFISIIIVCMGLMLSGDANLFSFITMQTHRGIQIEAPIATFWIWLAFAGEATSNIYYDPILMTNQVSGTGAAEAAVIMNLVLLIAITTTVWLAWRARHVDRNIIFTLVFLSITLELIVFNKVGSPQFFGWLALPVMAGHLFKLDNWRVVTFGVLAIAGLTELIYPILYLRVLDFCFESIVVLTIRNITLVIMWVFVKKQLAQLGKESDASLLNLT</sequence>
<dbReference type="Proteomes" id="UP000255297">
    <property type="component" value="Unassembled WGS sequence"/>
</dbReference>